<organism evidence="1 2">
    <name type="scientific">Nibea albiflora</name>
    <name type="common">Yellow drum</name>
    <name type="synonym">Corvina albiflora</name>
    <dbReference type="NCBI Taxonomy" id="240163"/>
    <lineage>
        <taxon>Eukaryota</taxon>
        <taxon>Metazoa</taxon>
        <taxon>Chordata</taxon>
        <taxon>Craniata</taxon>
        <taxon>Vertebrata</taxon>
        <taxon>Euteleostomi</taxon>
        <taxon>Actinopterygii</taxon>
        <taxon>Neopterygii</taxon>
        <taxon>Teleostei</taxon>
        <taxon>Neoteleostei</taxon>
        <taxon>Acanthomorphata</taxon>
        <taxon>Eupercaria</taxon>
        <taxon>Sciaenidae</taxon>
        <taxon>Nibea</taxon>
    </lineage>
</organism>
<protein>
    <submittedName>
        <fullName evidence="1">N-lysine methyltransferase KMT5A</fullName>
    </submittedName>
</protein>
<keyword evidence="2" id="KW-1185">Reference proteome</keyword>
<comment type="caution">
    <text evidence="1">The sequence shown here is derived from an EMBL/GenBank/DDBJ whole genome shotgun (WGS) entry which is preliminary data.</text>
</comment>
<keyword evidence="1" id="KW-0808">Transferase</keyword>
<evidence type="ECO:0000313" key="2">
    <source>
        <dbReference type="Proteomes" id="UP000805704"/>
    </source>
</evidence>
<name>A0ACB7EM46_NIBAL</name>
<evidence type="ECO:0000313" key="1">
    <source>
        <dbReference type="EMBL" id="KAG8002907.1"/>
    </source>
</evidence>
<dbReference type="EMBL" id="CM024793">
    <property type="protein sequence ID" value="KAG8002907.1"/>
    <property type="molecule type" value="Genomic_DNA"/>
</dbReference>
<reference evidence="1" key="1">
    <citation type="submission" date="2020-04" db="EMBL/GenBank/DDBJ databases">
        <title>A chromosome-scale assembly and high-density genetic map of the yellow drum (Nibea albiflora) genome.</title>
        <authorList>
            <person name="Xu D."/>
            <person name="Zhang W."/>
            <person name="Chen R."/>
            <person name="Tan P."/>
            <person name="Wang L."/>
            <person name="Song H."/>
            <person name="Tian L."/>
            <person name="Zhu Q."/>
            <person name="Wang B."/>
        </authorList>
    </citation>
    <scope>NUCLEOTIDE SEQUENCE</scope>
    <source>
        <strain evidence="1">ZJHYS-2018</strain>
    </source>
</reference>
<keyword evidence="1" id="KW-0489">Methyltransferase</keyword>
<dbReference type="Proteomes" id="UP000805704">
    <property type="component" value="Chromosome 5"/>
</dbReference>
<sequence>MRSRVVVFRESDCTYSRLRYYATANVIDVICGRGVFSKDSICKGDFVVEYRGDRINDAESQRRRKLYHPSCTVFMFAFKWRGKTWCIDASRDDGSFGRLDNDDHRSPNCKMKKIEVTSITTNMVEEDSHPSPLSETQMDDATCASNTPEQMTGITTNMVEEDSHPSPLSETQMDDATCASNTPEQGLSTACVCENIGPNITFCVTCPHKGTSPQLTFHQGLSTACKGPLKKKKTPWQQTEVQAVERHMNRFITSCVVPGKSDCEKCLKAEPEALKNRDWENLKFYVYNRITAYKRKFQCK</sequence>
<accession>A0ACB7EM46</accession>
<proteinExistence type="predicted"/>
<gene>
    <name evidence="1" type="primary">KMT5A.7</name>
    <name evidence="1" type="ORF">GBF38_015515</name>
</gene>